<protein>
    <recommendedName>
        <fullName evidence="3">Nuclear transport factor 2 family protein</fullName>
    </recommendedName>
</protein>
<name>A0A3M0GYG2_9ACTN</name>
<comment type="caution">
    <text evidence="1">The sequence shown here is derived from an EMBL/GenBank/DDBJ whole genome shotgun (WGS) entry which is preliminary data.</text>
</comment>
<dbReference type="AlphaFoldDB" id="A0A3M0GYG2"/>
<proteinExistence type="predicted"/>
<dbReference type="RefSeq" id="WP_121900896.1">
    <property type="nucleotide sequence ID" value="NZ_REFW01000001.1"/>
</dbReference>
<gene>
    <name evidence="1" type="ORF">EAX62_07275</name>
</gene>
<accession>A0A3M0GYG2</accession>
<keyword evidence="2" id="KW-1185">Reference proteome</keyword>
<evidence type="ECO:0008006" key="3">
    <source>
        <dbReference type="Google" id="ProtNLM"/>
    </source>
</evidence>
<dbReference type="Proteomes" id="UP000275256">
    <property type="component" value="Unassembled WGS sequence"/>
</dbReference>
<evidence type="ECO:0000313" key="1">
    <source>
        <dbReference type="EMBL" id="RMB62346.1"/>
    </source>
</evidence>
<reference evidence="1 2" key="1">
    <citation type="submission" date="2018-10" db="EMBL/GenBank/DDBJ databases">
        <title>Tessaracoccus antarcticuss sp. nov., isolated from sediment.</title>
        <authorList>
            <person name="Zhou L.Y."/>
            <person name="Du Z.J."/>
        </authorList>
    </citation>
    <scope>NUCLEOTIDE SEQUENCE [LARGE SCALE GENOMIC DNA]</scope>
    <source>
        <strain evidence="1 2">JDX10</strain>
    </source>
</reference>
<dbReference type="EMBL" id="REFW01000001">
    <property type="protein sequence ID" value="RMB62346.1"/>
    <property type="molecule type" value="Genomic_DNA"/>
</dbReference>
<dbReference type="OrthoDB" id="5118128at2"/>
<evidence type="ECO:0000313" key="2">
    <source>
        <dbReference type="Proteomes" id="UP000275256"/>
    </source>
</evidence>
<organism evidence="1 2">
    <name type="scientific">Tessaracoccus antarcticus</name>
    <dbReference type="NCBI Taxonomy" id="2479848"/>
    <lineage>
        <taxon>Bacteria</taxon>
        <taxon>Bacillati</taxon>
        <taxon>Actinomycetota</taxon>
        <taxon>Actinomycetes</taxon>
        <taxon>Propionibacteriales</taxon>
        <taxon>Propionibacteriaceae</taxon>
        <taxon>Tessaracoccus</taxon>
    </lineage>
</organism>
<sequence length="140" mass="14994">MRARPTAVLAIVASLVVVLAVVAALATRGREHPELDAGTPEGVVQLYVSALFDDDLATAAQYLDPALGCSDPLPEPYLNDTARIAVVKTTTSGDTAKVDLRIEEGSGLNGNWTHDESFTLRRDGGTWLLTEEPWPVYGCK</sequence>